<proteinExistence type="inferred from homology"/>
<comment type="cofactor">
    <cofactor evidence="1">
        <name>FMN</name>
        <dbReference type="ChEBI" id="CHEBI:58210"/>
    </cofactor>
</comment>
<feature type="domain" description="Nitroreductase" evidence="6">
    <location>
        <begin position="44"/>
        <end position="233"/>
    </location>
</feature>
<protein>
    <submittedName>
        <fullName evidence="7">Nitroreductase</fullName>
    </submittedName>
</protein>
<dbReference type="SUPFAM" id="SSF55469">
    <property type="entry name" value="FMN-dependent nitroreductase-like"/>
    <property type="match status" value="1"/>
</dbReference>
<keyword evidence="4" id="KW-0288">FMN</keyword>
<evidence type="ECO:0000313" key="8">
    <source>
        <dbReference type="Proteomes" id="UP001158049"/>
    </source>
</evidence>
<evidence type="ECO:0000256" key="5">
    <source>
        <dbReference type="ARBA" id="ARBA00023002"/>
    </source>
</evidence>
<comment type="caution">
    <text evidence="7">The sequence shown here is derived from an EMBL/GenBank/DDBJ whole genome shotgun (WGS) entry which is preliminary data.</text>
</comment>
<dbReference type="RefSeq" id="WP_283444761.1">
    <property type="nucleotide sequence ID" value="NZ_FXUL01000024.1"/>
</dbReference>
<organism evidence="7 8">
    <name type="scientific">Noviherbaspirillum suwonense</name>
    <dbReference type="NCBI Taxonomy" id="1224511"/>
    <lineage>
        <taxon>Bacteria</taxon>
        <taxon>Pseudomonadati</taxon>
        <taxon>Pseudomonadota</taxon>
        <taxon>Betaproteobacteria</taxon>
        <taxon>Burkholderiales</taxon>
        <taxon>Oxalobacteraceae</taxon>
        <taxon>Noviherbaspirillum</taxon>
    </lineage>
</organism>
<dbReference type="InterPro" id="IPR029479">
    <property type="entry name" value="Nitroreductase"/>
</dbReference>
<evidence type="ECO:0000313" key="7">
    <source>
        <dbReference type="EMBL" id="SMP76423.1"/>
    </source>
</evidence>
<keyword evidence="3" id="KW-0285">Flavoprotein</keyword>
<keyword evidence="8" id="KW-1185">Reference proteome</keyword>
<dbReference type="PANTHER" id="PTHR43673">
    <property type="entry name" value="NAD(P)H NITROREDUCTASE YDGI-RELATED"/>
    <property type="match status" value="1"/>
</dbReference>
<comment type="similarity">
    <text evidence="2">Belongs to the nitroreductase family.</text>
</comment>
<dbReference type="CDD" id="cd02136">
    <property type="entry name" value="PnbA_NfnB-like"/>
    <property type="match status" value="1"/>
</dbReference>
<evidence type="ECO:0000256" key="2">
    <source>
        <dbReference type="ARBA" id="ARBA00007118"/>
    </source>
</evidence>
<evidence type="ECO:0000256" key="1">
    <source>
        <dbReference type="ARBA" id="ARBA00001917"/>
    </source>
</evidence>
<dbReference type="Pfam" id="PF00881">
    <property type="entry name" value="Nitroreductase"/>
    <property type="match status" value="1"/>
</dbReference>
<dbReference type="Proteomes" id="UP001158049">
    <property type="component" value="Unassembled WGS sequence"/>
</dbReference>
<evidence type="ECO:0000256" key="3">
    <source>
        <dbReference type="ARBA" id="ARBA00022630"/>
    </source>
</evidence>
<evidence type="ECO:0000256" key="4">
    <source>
        <dbReference type="ARBA" id="ARBA00022643"/>
    </source>
</evidence>
<gene>
    <name evidence="7" type="ORF">SAMN06295970_12455</name>
</gene>
<dbReference type="EMBL" id="FXUL01000024">
    <property type="protein sequence ID" value="SMP76423.1"/>
    <property type="molecule type" value="Genomic_DNA"/>
</dbReference>
<dbReference type="InterPro" id="IPR000415">
    <property type="entry name" value="Nitroreductase-like"/>
</dbReference>
<dbReference type="PANTHER" id="PTHR43673:SF2">
    <property type="entry name" value="NITROREDUCTASE"/>
    <property type="match status" value="1"/>
</dbReference>
<accession>A0ABY1QPI0</accession>
<keyword evidence="5" id="KW-0560">Oxidoreductase</keyword>
<reference evidence="7 8" key="1">
    <citation type="submission" date="2017-05" db="EMBL/GenBank/DDBJ databases">
        <authorList>
            <person name="Varghese N."/>
            <person name="Submissions S."/>
        </authorList>
    </citation>
    <scope>NUCLEOTIDE SEQUENCE [LARGE SCALE GENOMIC DNA]</scope>
    <source>
        <strain evidence="7 8">DSM 26001</strain>
    </source>
</reference>
<name>A0ABY1QPI0_9BURK</name>
<dbReference type="Gene3D" id="3.40.109.10">
    <property type="entry name" value="NADH Oxidase"/>
    <property type="match status" value="1"/>
</dbReference>
<sequence>MAESYPNVVLESSGPFSAHRFFSVTLRSQKAQKGGLSVHVDEAIRSRKSVRRFLSTSVPISVVHHILRVAARAPSGNNVRPWKVYVVAGEARQRLCEALIDAATHEPDRHRPEYAYYPTTWVEPCLERRRRCGFGLYASLGIARDDAAREHQMLRNYTFFKAPVGLLVTLDRRLNTGSFINLGIFIQNILVAACAQGLHTCAQEAFAWYHKVARAQMPISDHKILACSIALGHEDLSAPENALITERAEVEAFASFHGF</sequence>
<evidence type="ECO:0000259" key="6">
    <source>
        <dbReference type="Pfam" id="PF00881"/>
    </source>
</evidence>